<reference evidence="1" key="1">
    <citation type="journal article" date="2014" name="Front. Microbiol.">
        <title>High frequency of phylogenetically diverse reductive dehalogenase-homologous genes in deep subseafloor sedimentary metagenomes.</title>
        <authorList>
            <person name="Kawai M."/>
            <person name="Futagami T."/>
            <person name="Toyoda A."/>
            <person name="Takaki Y."/>
            <person name="Nishi S."/>
            <person name="Hori S."/>
            <person name="Arai W."/>
            <person name="Tsubouchi T."/>
            <person name="Morono Y."/>
            <person name="Uchiyama I."/>
            <person name="Ito T."/>
            <person name="Fujiyama A."/>
            <person name="Inagaki F."/>
            <person name="Takami H."/>
        </authorList>
    </citation>
    <scope>NUCLEOTIDE SEQUENCE</scope>
    <source>
        <strain evidence="1">Expedition CK06-06</strain>
    </source>
</reference>
<dbReference type="CDD" id="cd01335">
    <property type="entry name" value="Radical_SAM"/>
    <property type="match status" value="1"/>
</dbReference>
<comment type="caution">
    <text evidence="1">The sequence shown here is derived from an EMBL/GenBank/DDBJ whole genome shotgun (WGS) entry which is preliminary data.</text>
</comment>
<dbReference type="Gene3D" id="3.20.20.70">
    <property type="entry name" value="Aldolase class I"/>
    <property type="match status" value="1"/>
</dbReference>
<accession>X1MQ04</accession>
<evidence type="ECO:0000313" key="1">
    <source>
        <dbReference type="EMBL" id="GAI16765.1"/>
    </source>
</evidence>
<dbReference type="EMBL" id="BARV01006768">
    <property type="protein sequence ID" value="GAI16765.1"/>
    <property type="molecule type" value="Genomic_DNA"/>
</dbReference>
<dbReference type="SUPFAM" id="SSF102114">
    <property type="entry name" value="Radical SAM enzymes"/>
    <property type="match status" value="1"/>
</dbReference>
<protein>
    <recommendedName>
        <fullName evidence="2">Radical SAM core domain-containing protein</fullName>
    </recommendedName>
</protein>
<name>X1MQ04_9ZZZZ</name>
<dbReference type="InterPro" id="IPR013785">
    <property type="entry name" value="Aldolase_TIM"/>
</dbReference>
<organism evidence="1">
    <name type="scientific">marine sediment metagenome</name>
    <dbReference type="NCBI Taxonomy" id="412755"/>
    <lineage>
        <taxon>unclassified sequences</taxon>
        <taxon>metagenomes</taxon>
        <taxon>ecological metagenomes</taxon>
    </lineage>
</organism>
<proteinExistence type="predicted"/>
<evidence type="ECO:0008006" key="2">
    <source>
        <dbReference type="Google" id="ProtNLM"/>
    </source>
</evidence>
<sequence>MCFNWKSIDNAKNKKELTLDEIKKISMKFPNLIYLTISGGEPFLRDDLSEIVGSFIENNNTQFVSIPTNGFFTERVISVSERLFKRYPWVSFRIGLSIDGIGKKHFHSHLDLK</sequence>
<dbReference type="InterPro" id="IPR058240">
    <property type="entry name" value="rSAM_sf"/>
</dbReference>
<dbReference type="AlphaFoldDB" id="X1MQ04"/>
<gene>
    <name evidence="1" type="ORF">S06H3_13867</name>
</gene>